<dbReference type="SUPFAM" id="SSF50182">
    <property type="entry name" value="Sm-like ribonucleoproteins"/>
    <property type="match status" value="1"/>
</dbReference>
<dbReference type="InterPro" id="IPR023408">
    <property type="entry name" value="MscS_beta-dom_sf"/>
</dbReference>
<evidence type="ECO:0000259" key="10">
    <source>
        <dbReference type="Pfam" id="PF21088"/>
    </source>
</evidence>
<dbReference type="Pfam" id="PF05552">
    <property type="entry name" value="MS_channel_1st_1"/>
    <property type="match status" value="1"/>
</dbReference>
<dbReference type="Gene3D" id="2.30.30.60">
    <property type="match status" value="1"/>
</dbReference>
<dbReference type="Pfam" id="PF00924">
    <property type="entry name" value="MS_channel_2nd"/>
    <property type="match status" value="1"/>
</dbReference>
<dbReference type="GO" id="GO:0008381">
    <property type="term" value="F:mechanosensitive monoatomic ion channel activity"/>
    <property type="evidence" value="ECO:0007669"/>
    <property type="project" value="InterPro"/>
</dbReference>
<evidence type="ECO:0000256" key="7">
    <source>
        <dbReference type="SAM" id="Phobius"/>
    </source>
</evidence>
<evidence type="ECO:0000256" key="2">
    <source>
        <dbReference type="ARBA" id="ARBA00008017"/>
    </source>
</evidence>
<dbReference type="Gene3D" id="1.10.287.1260">
    <property type="match status" value="1"/>
</dbReference>
<feature type="domain" description="Mechanosensitive ion channel transmembrane helices 2/3" evidence="10">
    <location>
        <begin position="87"/>
        <end position="128"/>
    </location>
</feature>
<dbReference type="InterPro" id="IPR049278">
    <property type="entry name" value="MS_channel_C"/>
</dbReference>
<dbReference type="PROSITE" id="PS01246">
    <property type="entry name" value="UPF0003"/>
    <property type="match status" value="1"/>
</dbReference>
<keyword evidence="3" id="KW-1003">Cell membrane</keyword>
<comment type="similarity">
    <text evidence="2">Belongs to the MscS (TC 1.A.23) family.</text>
</comment>
<name>A0A1X7CVZ4_9BACT</name>
<organism evidence="11 12">
    <name type="scientific">Desulfovibrio gilichinskyi</name>
    <dbReference type="NCBI Taxonomy" id="1519643"/>
    <lineage>
        <taxon>Bacteria</taxon>
        <taxon>Pseudomonadati</taxon>
        <taxon>Thermodesulfobacteriota</taxon>
        <taxon>Desulfovibrionia</taxon>
        <taxon>Desulfovibrionales</taxon>
        <taxon>Desulfovibrionaceae</taxon>
        <taxon>Desulfovibrio</taxon>
    </lineage>
</organism>
<evidence type="ECO:0000256" key="6">
    <source>
        <dbReference type="ARBA" id="ARBA00023136"/>
    </source>
</evidence>
<dbReference type="GO" id="GO:0005886">
    <property type="term" value="C:plasma membrane"/>
    <property type="evidence" value="ECO:0007669"/>
    <property type="project" value="UniProtKB-SubCell"/>
</dbReference>
<dbReference type="SUPFAM" id="SSF82861">
    <property type="entry name" value="Mechanosensitive channel protein MscS (YggB), transmembrane region"/>
    <property type="match status" value="1"/>
</dbReference>
<keyword evidence="5 7" id="KW-1133">Transmembrane helix</keyword>
<dbReference type="InterPro" id="IPR010920">
    <property type="entry name" value="LSM_dom_sf"/>
</dbReference>
<dbReference type="Pfam" id="PF21082">
    <property type="entry name" value="MS_channel_3rd"/>
    <property type="match status" value="1"/>
</dbReference>
<dbReference type="Proteomes" id="UP000192906">
    <property type="component" value="Unassembled WGS sequence"/>
</dbReference>
<feature type="transmembrane region" description="Helical" evidence="7">
    <location>
        <begin position="37"/>
        <end position="60"/>
    </location>
</feature>
<dbReference type="SUPFAM" id="SSF82689">
    <property type="entry name" value="Mechanosensitive channel protein MscS (YggB), C-terminal domain"/>
    <property type="match status" value="1"/>
</dbReference>
<keyword evidence="12" id="KW-1185">Reference proteome</keyword>
<dbReference type="EMBL" id="FWZU01000002">
    <property type="protein sequence ID" value="SMF04182.1"/>
    <property type="molecule type" value="Genomic_DNA"/>
</dbReference>
<feature type="domain" description="Mechanosensitive ion channel MscS C-terminal" evidence="9">
    <location>
        <begin position="202"/>
        <end position="284"/>
    </location>
</feature>
<dbReference type="RefSeq" id="WP_085100158.1">
    <property type="nucleotide sequence ID" value="NZ_FWZU01000002.1"/>
</dbReference>
<keyword evidence="4 7" id="KW-0812">Transmembrane</keyword>
<feature type="domain" description="Mechanosensitive ion channel MscS" evidence="8">
    <location>
        <begin position="129"/>
        <end position="195"/>
    </location>
</feature>
<dbReference type="STRING" id="1519643.SAMN06295933_1337"/>
<dbReference type="OrthoDB" id="9784565at2"/>
<dbReference type="InterPro" id="IPR011066">
    <property type="entry name" value="MscS_channel_C_sf"/>
</dbReference>
<dbReference type="AlphaFoldDB" id="A0A1X7CVZ4"/>
<keyword evidence="6 7" id="KW-0472">Membrane</keyword>
<dbReference type="InterPro" id="IPR045275">
    <property type="entry name" value="MscS_archaea/bacteria_type"/>
</dbReference>
<dbReference type="InterPro" id="IPR006685">
    <property type="entry name" value="MscS_channel_2nd"/>
</dbReference>
<evidence type="ECO:0000313" key="12">
    <source>
        <dbReference type="Proteomes" id="UP000192906"/>
    </source>
</evidence>
<dbReference type="InterPro" id="IPR006686">
    <property type="entry name" value="MscS_channel_CS"/>
</dbReference>
<gene>
    <name evidence="11" type="ORF">SAMN06295933_1337</name>
</gene>
<protein>
    <submittedName>
        <fullName evidence="11">Small conductance mechanosensitive channel</fullName>
    </submittedName>
</protein>
<accession>A0A1X7CVZ4</accession>
<feature type="transmembrane region" description="Helical" evidence="7">
    <location>
        <begin position="80"/>
        <end position="103"/>
    </location>
</feature>
<dbReference type="Pfam" id="PF21088">
    <property type="entry name" value="MS_channel_1st"/>
    <property type="match status" value="1"/>
</dbReference>
<sequence length="300" mass="32444">MNATGGIIGKILVDSNLDKQLDFLQPDFLRGLLEQSIGFVSLYGVRLLVAILVLFVGKLFARQASSLISRVMGKAKVDDILTSFIQNIVYYVMLAAFVVAALGQAGINITSFLAVLGAAGLAVGLALKDTLSNFAAGVMLIILRLFKKGDYVTIAGTSGTVQSLSAFYTELSTPDNQKVVVPNSSILNTVIINTTAHKTRRIDLVIGIGYEDDIPKAKEILAQILSENTTILKSPAPTIVVGELGDSSINLLVRPWVRTADYWTVRWDLLEGIKITLDKAGISIPYPQTDVHLYKEDSES</sequence>
<feature type="transmembrane region" description="Helical" evidence="7">
    <location>
        <begin position="109"/>
        <end position="127"/>
    </location>
</feature>
<evidence type="ECO:0000256" key="4">
    <source>
        <dbReference type="ARBA" id="ARBA00022692"/>
    </source>
</evidence>
<dbReference type="InterPro" id="IPR008910">
    <property type="entry name" value="MSC_TM_helix"/>
</dbReference>
<comment type="subcellular location">
    <subcellularLocation>
        <location evidence="1">Cell membrane</location>
        <topology evidence="1">Multi-pass membrane protein</topology>
    </subcellularLocation>
</comment>
<evidence type="ECO:0000313" key="11">
    <source>
        <dbReference type="EMBL" id="SMF04182.1"/>
    </source>
</evidence>
<evidence type="ECO:0000259" key="8">
    <source>
        <dbReference type="Pfam" id="PF00924"/>
    </source>
</evidence>
<proteinExistence type="inferred from homology"/>
<dbReference type="InterPro" id="IPR011014">
    <property type="entry name" value="MscS_channel_TM-2"/>
</dbReference>
<dbReference type="Gene3D" id="3.30.70.100">
    <property type="match status" value="1"/>
</dbReference>
<evidence type="ECO:0000256" key="5">
    <source>
        <dbReference type="ARBA" id="ARBA00022989"/>
    </source>
</evidence>
<evidence type="ECO:0000256" key="1">
    <source>
        <dbReference type="ARBA" id="ARBA00004651"/>
    </source>
</evidence>
<dbReference type="PANTHER" id="PTHR30221:SF1">
    <property type="entry name" value="SMALL-CONDUCTANCE MECHANOSENSITIVE CHANNEL"/>
    <property type="match status" value="1"/>
</dbReference>
<reference evidence="12" key="1">
    <citation type="submission" date="2017-04" db="EMBL/GenBank/DDBJ databases">
        <authorList>
            <person name="Varghese N."/>
            <person name="Submissions S."/>
        </authorList>
    </citation>
    <scope>NUCLEOTIDE SEQUENCE [LARGE SCALE GENOMIC DNA]</scope>
    <source>
        <strain evidence="12">K3S</strain>
    </source>
</reference>
<evidence type="ECO:0000256" key="3">
    <source>
        <dbReference type="ARBA" id="ARBA00022475"/>
    </source>
</evidence>
<evidence type="ECO:0000259" key="9">
    <source>
        <dbReference type="Pfam" id="PF21082"/>
    </source>
</evidence>
<dbReference type="InterPro" id="IPR049142">
    <property type="entry name" value="MS_channel_1st"/>
</dbReference>
<dbReference type="PANTHER" id="PTHR30221">
    <property type="entry name" value="SMALL-CONDUCTANCE MECHANOSENSITIVE CHANNEL"/>
    <property type="match status" value="1"/>
</dbReference>